<keyword evidence="7" id="KW-1185">Reference proteome</keyword>
<feature type="domain" description="Cadherin" evidence="5">
    <location>
        <begin position="97"/>
        <end position="183"/>
    </location>
</feature>
<proteinExistence type="predicted"/>
<sequence>MDLDQQGPFSTVEYSVLPGPHSDVVSFVSPLEGTLILRKPLDYETLKNFTVKLRAQDQGTPPKFSDTTLRVTITDADDQNPKFLKDSYRGDLPPEPIKALDQDEGLRATLQYSIAPSPESRYFSINPRTGVVSLITALNPIDVAQTVTLVIKATQVDNPDRYALTTLVLSRRDPKQSGAELAFLQQRYHARAREDLGVGSRILVLNTNRPNRHLRFQILDKIQSEYFSVSNVGEILLQKPLDYENSTRHTFDVRVTDGVSNATAQVTVEVIDVNDWEPRFRESHYEFVVPKSLITSEPVALGKIEAADGDRNDRIALDLKGALADLFSIDSRGVLWLRREKPNVTMVNLIATATDNGQPPKSTSVPVSVRMEGLALAQSTWAPGVLGHLALFCRSLFLPPSDSLSTFTKVQLWNSMKSVVIEKININLNKLKHFSKNPKTANRIHSQANSTTSASNLVNNEKKSGVGGGLQLAGGNMTLGNPIGGGHGGSGSSLSAGASTILAASLEREAQRERERDNYTATVRSIISRASAARNGLYDGDIERDSISNPDIARTTWGEAASNGNLARKKLSWGGSGDPNKNDVGSLDNINGSTENNLTVYF</sequence>
<dbReference type="PANTHER" id="PTHR24026">
    <property type="entry name" value="FAT ATYPICAL CADHERIN-RELATED"/>
    <property type="match status" value="1"/>
</dbReference>
<evidence type="ECO:0000313" key="7">
    <source>
        <dbReference type="Proteomes" id="UP000092461"/>
    </source>
</evidence>
<dbReference type="AlphaFoldDB" id="A0A1B0CR07"/>
<evidence type="ECO:0000259" key="5">
    <source>
        <dbReference type="PROSITE" id="PS50268"/>
    </source>
</evidence>
<dbReference type="EnsemblMetazoa" id="LLOJ007306-RA">
    <property type="protein sequence ID" value="LLOJ007306-PA"/>
    <property type="gene ID" value="LLOJ007306"/>
</dbReference>
<dbReference type="PRINTS" id="PR00205">
    <property type="entry name" value="CADHERIN"/>
</dbReference>
<dbReference type="Proteomes" id="UP000092461">
    <property type="component" value="Unassembled WGS sequence"/>
</dbReference>
<evidence type="ECO:0000256" key="1">
    <source>
        <dbReference type="ARBA" id="ARBA00022692"/>
    </source>
</evidence>
<reference evidence="6" key="1">
    <citation type="submission" date="2020-05" db="UniProtKB">
        <authorList>
            <consortium name="EnsemblMetazoa"/>
        </authorList>
    </citation>
    <scope>IDENTIFICATION</scope>
    <source>
        <strain evidence="6">Jacobina</strain>
    </source>
</reference>
<evidence type="ECO:0000313" key="6">
    <source>
        <dbReference type="EnsemblMetazoa" id="LLOJ007306-PA"/>
    </source>
</evidence>
<evidence type="ECO:0000256" key="3">
    <source>
        <dbReference type="PROSITE-ProRule" id="PRU00043"/>
    </source>
</evidence>
<dbReference type="PROSITE" id="PS50268">
    <property type="entry name" value="CADHERIN_2"/>
    <property type="match status" value="4"/>
</dbReference>
<keyword evidence="2" id="KW-0472">Membrane</keyword>
<feature type="domain" description="Cadherin" evidence="5">
    <location>
        <begin position="184"/>
        <end position="280"/>
    </location>
</feature>
<keyword evidence="1" id="KW-0812">Transmembrane</keyword>
<dbReference type="InterPro" id="IPR002126">
    <property type="entry name" value="Cadherin-like_dom"/>
</dbReference>
<dbReference type="CDD" id="cd11304">
    <property type="entry name" value="Cadherin_repeat"/>
    <property type="match status" value="3"/>
</dbReference>
<name>A0A1B0CR07_LUTLO</name>
<dbReference type="GO" id="GO:0005509">
    <property type="term" value="F:calcium ion binding"/>
    <property type="evidence" value="ECO:0007669"/>
    <property type="project" value="UniProtKB-UniRule"/>
</dbReference>
<keyword evidence="2" id="KW-1133">Transmembrane helix</keyword>
<accession>A0A1B0CR07</accession>
<feature type="domain" description="Cadherin" evidence="5">
    <location>
        <begin position="2"/>
        <end position="83"/>
    </location>
</feature>
<keyword evidence="3" id="KW-0106">Calcium</keyword>
<dbReference type="SUPFAM" id="SSF49313">
    <property type="entry name" value="Cadherin-like"/>
    <property type="match status" value="4"/>
</dbReference>
<organism evidence="6 7">
    <name type="scientific">Lutzomyia longipalpis</name>
    <name type="common">Sand fly</name>
    <dbReference type="NCBI Taxonomy" id="7200"/>
    <lineage>
        <taxon>Eukaryota</taxon>
        <taxon>Metazoa</taxon>
        <taxon>Ecdysozoa</taxon>
        <taxon>Arthropoda</taxon>
        <taxon>Hexapoda</taxon>
        <taxon>Insecta</taxon>
        <taxon>Pterygota</taxon>
        <taxon>Neoptera</taxon>
        <taxon>Endopterygota</taxon>
        <taxon>Diptera</taxon>
        <taxon>Nematocera</taxon>
        <taxon>Psychodoidea</taxon>
        <taxon>Psychodidae</taxon>
        <taxon>Lutzomyia</taxon>
        <taxon>Lutzomyia</taxon>
    </lineage>
</organism>
<feature type="region of interest" description="Disordered" evidence="4">
    <location>
        <begin position="568"/>
        <end position="590"/>
    </location>
</feature>
<dbReference type="InterPro" id="IPR015919">
    <property type="entry name" value="Cadherin-like_sf"/>
</dbReference>
<dbReference type="SMART" id="SM00112">
    <property type="entry name" value="CA"/>
    <property type="match status" value="4"/>
</dbReference>
<evidence type="ECO:0000256" key="4">
    <source>
        <dbReference type="SAM" id="MobiDB-lite"/>
    </source>
</evidence>
<dbReference type="VEuPathDB" id="VectorBase:LLOJ007306"/>
<dbReference type="EMBL" id="AJWK01024294">
    <property type="status" value="NOT_ANNOTATED_CDS"/>
    <property type="molecule type" value="Genomic_DNA"/>
</dbReference>
<protein>
    <recommendedName>
        <fullName evidence="5">Cadherin domain-containing protein</fullName>
    </recommendedName>
</protein>
<dbReference type="Gene3D" id="2.60.40.60">
    <property type="entry name" value="Cadherins"/>
    <property type="match status" value="4"/>
</dbReference>
<feature type="domain" description="Cadherin" evidence="5">
    <location>
        <begin position="281"/>
        <end position="385"/>
    </location>
</feature>
<dbReference type="GO" id="GO:0005886">
    <property type="term" value="C:plasma membrane"/>
    <property type="evidence" value="ECO:0007669"/>
    <property type="project" value="UniProtKB-SubCell"/>
</dbReference>
<evidence type="ECO:0000256" key="2">
    <source>
        <dbReference type="ARBA" id="ARBA00022989"/>
    </source>
</evidence>
<dbReference type="GO" id="GO:0007156">
    <property type="term" value="P:homophilic cell adhesion via plasma membrane adhesion molecules"/>
    <property type="evidence" value="ECO:0007669"/>
    <property type="project" value="InterPro"/>
</dbReference>
<dbReference type="PANTHER" id="PTHR24026:SF126">
    <property type="entry name" value="PROTOCADHERIN FAT 4"/>
    <property type="match status" value="1"/>
</dbReference>
<dbReference type="VEuPathDB" id="VectorBase:LLONM1_002367"/>
<dbReference type="Pfam" id="PF00028">
    <property type="entry name" value="Cadherin"/>
    <property type="match status" value="3"/>
</dbReference>